<dbReference type="AlphaFoldDB" id="A0A085MRI0"/>
<gene>
    <name evidence="1" type="ORF">M514_27989</name>
</gene>
<evidence type="ECO:0000313" key="1">
    <source>
        <dbReference type="EMBL" id="KFD59826.1"/>
    </source>
</evidence>
<accession>A0A085MRI0</accession>
<protein>
    <submittedName>
        <fullName evidence="1">Uncharacterized protein</fullName>
    </submittedName>
</protein>
<name>A0A085MRI0_9BILA</name>
<organism evidence="1">
    <name type="scientific">Trichuris suis</name>
    <name type="common">pig whipworm</name>
    <dbReference type="NCBI Taxonomy" id="68888"/>
    <lineage>
        <taxon>Eukaryota</taxon>
        <taxon>Metazoa</taxon>
        <taxon>Ecdysozoa</taxon>
        <taxon>Nematoda</taxon>
        <taxon>Enoplea</taxon>
        <taxon>Dorylaimia</taxon>
        <taxon>Trichinellida</taxon>
        <taxon>Trichuridae</taxon>
        <taxon>Trichuris</taxon>
    </lineage>
</organism>
<proteinExistence type="predicted"/>
<dbReference type="Proteomes" id="UP000030758">
    <property type="component" value="Unassembled WGS sequence"/>
</dbReference>
<reference evidence="1" key="1">
    <citation type="journal article" date="2014" name="Nat. Genet.">
        <title>Genome and transcriptome of the porcine whipworm Trichuris suis.</title>
        <authorList>
            <person name="Jex A.R."/>
            <person name="Nejsum P."/>
            <person name="Schwarz E.M."/>
            <person name="Hu L."/>
            <person name="Young N.D."/>
            <person name="Hall R.S."/>
            <person name="Korhonen P.K."/>
            <person name="Liao S."/>
            <person name="Thamsborg S."/>
            <person name="Xia J."/>
            <person name="Xu P."/>
            <person name="Wang S."/>
            <person name="Scheerlinck J.P."/>
            <person name="Hofmann A."/>
            <person name="Sternberg P.W."/>
            <person name="Wang J."/>
            <person name="Gasser R.B."/>
        </authorList>
    </citation>
    <scope>NUCLEOTIDE SEQUENCE [LARGE SCALE GENOMIC DNA]</scope>
    <source>
        <strain evidence="1">DCEP-RM93F</strain>
    </source>
</reference>
<sequence>MFAVCKYIHHRHYMYAVETLDITNTFFIGNVYHVYGVDTGEVDLKSSWFASSWFTSSRAQVKSVQVKLSSSQIDSGQVELRSSRSGQVGEVKSVRSSRLGQVGTGSSLADRSDGGGCAQLVSCSNREVVSTVRGVECHLRLLLVTGDTMKSSPYVGQ</sequence>
<dbReference type="EMBL" id="KL367728">
    <property type="protein sequence ID" value="KFD59826.1"/>
    <property type="molecule type" value="Genomic_DNA"/>
</dbReference>